<proteinExistence type="predicted"/>
<dbReference type="Proteomes" id="UP001500839">
    <property type="component" value="Unassembled WGS sequence"/>
</dbReference>
<dbReference type="SUPFAM" id="SSF52091">
    <property type="entry name" value="SpoIIaa-like"/>
    <property type="match status" value="1"/>
</dbReference>
<gene>
    <name evidence="2" type="ORF">GCM10023353_30440</name>
</gene>
<evidence type="ECO:0000259" key="1">
    <source>
        <dbReference type="PROSITE" id="PS50801"/>
    </source>
</evidence>
<organism evidence="2 3">
    <name type="scientific">Tomitella cavernea</name>
    <dbReference type="NCBI Taxonomy" id="1387982"/>
    <lineage>
        <taxon>Bacteria</taxon>
        <taxon>Bacillati</taxon>
        <taxon>Actinomycetota</taxon>
        <taxon>Actinomycetes</taxon>
        <taxon>Mycobacteriales</taxon>
        <taxon>Tomitella</taxon>
    </lineage>
</organism>
<reference evidence="3" key="1">
    <citation type="journal article" date="2019" name="Int. J. Syst. Evol. Microbiol.">
        <title>The Global Catalogue of Microorganisms (GCM) 10K type strain sequencing project: providing services to taxonomists for standard genome sequencing and annotation.</title>
        <authorList>
            <consortium name="The Broad Institute Genomics Platform"/>
            <consortium name="The Broad Institute Genome Sequencing Center for Infectious Disease"/>
            <person name="Wu L."/>
            <person name="Ma J."/>
        </authorList>
    </citation>
    <scope>NUCLEOTIDE SEQUENCE [LARGE SCALE GENOMIC DNA]</scope>
    <source>
        <strain evidence="3">JCM 18542</strain>
    </source>
</reference>
<keyword evidence="3" id="KW-1185">Reference proteome</keyword>
<feature type="domain" description="STAS" evidence="1">
    <location>
        <begin position="55"/>
        <end position="149"/>
    </location>
</feature>
<dbReference type="PROSITE" id="PS50801">
    <property type="entry name" value="STAS"/>
    <property type="match status" value="1"/>
</dbReference>
<dbReference type="CDD" id="cd07043">
    <property type="entry name" value="STAS_anti-anti-sigma_factors"/>
    <property type="match status" value="1"/>
</dbReference>
<sequence length="154" mass="15609">MSLVSPLSSLSGADDGAPASAAVAAAPHRAAVAATGRAEAPPRPLVVTGTGIPRIVAVRGDVDAANGAELQSQIAMLPDCDTIVDLVGLQFCSGGCLELLLDYSARLAQSGAALRLAACPPSLHSIIERLGLQDALPVYASVAEAKAEFLRVIR</sequence>
<evidence type="ECO:0000313" key="2">
    <source>
        <dbReference type="EMBL" id="GAA4820447.1"/>
    </source>
</evidence>
<dbReference type="Gene3D" id="3.30.750.24">
    <property type="entry name" value="STAS domain"/>
    <property type="match status" value="1"/>
</dbReference>
<dbReference type="InterPro" id="IPR002645">
    <property type="entry name" value="STAS_dom"/>
</dbReference>
<accession>A0ABP9CZK1</accession>
<dbReference type="EMBL" id="BAABKQ010000001">
    <property type="protein sequence ID" value="GAA4820447.1"/>
    <property type="molecule type" value="Genomic_DNA"/>
</dbReference>
<dbReference type="InterPro" id="IPR036513">
    <property type="entry name" value="STAS_dom_sf"/>
</dbReference>
<name>A0ABP9CZK1_9ACTN</name>
<comment type="caution">
    <text evidence="2">The sequence shown here is derived from an EMBL/GenBank/DDBJ whole genome shotgun (WGS) entry which is preliminary data.</text>
</comment>
<evidence type="ECO:0000313" key="3">
    <source>
        <dbReference type="Proteomes" id="UP001500839"/>
    </source>
</evidence>
<protein>
    <recommendedName>
        <fullName evidence="1">STAS domain-containing protein</fullName>
    </recommendedName>
</protein>
<dbReference type="Pfam" id="PF01740">
    <property type="entry name" value="STAS"/>
    <property type="match status" value="1"/>
</dbReference>
<dbReference type="RefSeq" id="WP_200175742.1">
    <property type="nucleotide sequence ID" value="NZ_BAABKQ010000001.1"/>
</dbReference>